<evidence type="ECO:0000256" key="10">
    <source>
        <dbReference type="SAM" id="MobiDB-lite"/>
    </source>
</evidence>
<evidence type="ECO:0000313" key="12">
    <source>
        <dbReference type="Proteomes" id="UP000046392"/>
    </source>
</evidence>
<comment type="cofactor">
    <cofactor evidence="9">
        <name>Zn(2+)</name>
        <dbReference type="ChEBI" id="CHEBI:29105"/>
    </cofactor>
    <text evidence="9">Binds 1 zinc ion per subunit.</text>
</comment>
<evidence type="ECO:0000256" key="6">
    <source>
        <dbReference type="ARBA" id="ARBA00023049"/>
    </source>
</evidence>
<dbReference type="GO" id="GO:0008270">
    <property type="term" value="F:zinc ion binding"/>
    <property type="evidence" value="ECO:0007669"/>
    <property type="project" value="InterPro"/>
</dbReference>
<dbReference type="EC" id="3.4.24.-" evidence="9"/>
<comment type="caution">
    <text evidence="8">Lacks conserved residue(s) required for the propagation of feature annotation.</text>
</comment>
<evidence type="ECO:0000256" key="7">
    <source>
        <dbReference type="ARBA" id="ARBA00023157"/>
    </source>
</evidence>
<dbReference type="SUPFAM" id="SSF55486">
    <property type="entry name" value="Metalloproteases ('zincins'), catalytic domain"/>
    <property type="match status" value="1"/>
</dbReference>
<evidence type="ECO:0000313" key="13">
    <source>
        <dbReference type="WBParaSite" id="SPAL_0000615400.1"/>
    </source>
</evidence>
<dbReference type="Proteomes" id="UP000046392">
    <property type="component" value="Unplaced"/>
</dbReference>
<keyword evidence="9" id="KW-0732">Signal</keyword>
<dbReference type="PRINTS" id="PR00480">
    <property type="entry name" value="ASTACIN"/>
</dbReference>
<evidence type="ECO:0000256" key="5">
    <source>
        <dbReference type="ARBA" id="ARBA00022833"/>
    </source>
</evidence>
<dbReference type="GO" id="GO:0004222">
    <property type="term" value="F:metalloendopeptidase activity"/>
    <property type="evidence" value="ECO:0007669"/>
    <property type="project" value="UniProtKB-UniRule"/>
</dbReference>
<sequence>MNLLLTLIFILLLPIFSEEKSSGSSKQQPSKPQDKEISKAPSKENSKDSDKGKSKTPDKGSGKSPSKDKNPSKENEKNPEKDKGKGSGEGGDKTPDKDSGKSSSKDKNKNPSKVSEKNSGKDKETGSDKGGDKNSDKGGDKDSGKESDKNDPKKKPSGKNPNSNKITDSSGSKPNEPADSKPSESSGTSSSGSGGKGGKKPSKPAKPTPAPKKDELELWDTKILYMVDSKLKSEYIEIALERIQSRTCLKFEKVTQEDKTKEGIYFEKSSSSYAWYGKVLEKKFQRIHLSLATEKRVGYIMYLIGATLGLYPEHLRSDRDKYVKLAQEHFSKFVSESHKTKDTKKYPTFDMSYDYGSLMEVSAKYLSKDGEMTIKPPINEYVYMMGQRKGFTYNNYKYINYRYCSSACKNMKNPCKNFGYLKPKNCNECNCPNGYTGKLCEQVESSPKSCSKTALKASNKKATLQTAGIMNCTYTITASSNKNVVQLTIESVTTKKTIPCLQRKGLEIKYRKDRGAMGLNLCGTFQGISIVSETQDVLIQYIGMNSDNNFKITYVDKKNK</sequence>
<feature type="domain" description="Peptidase M12A" evidence="11">
    <location>
        <begin position="210"/>
        <end position="405"/>
    </location>
</feature>
<dbReference type="Gene3D" id="2.60.120.290">
    <property type="entry name" value="Spermadhesin, CUB domain"/>
    <property type="match status" value="1"/>
</dbReference>
<feature type="signal peptide" evidence="9">
    <location>
        <begin position="1"/>
        <end position="17"/>
    </location>
</feature>
<feature type="compositionally biased region" description="Low complexity" evidence="10">
    <location>
        <begin position="22"/>
        <end position="31"/>
    </location>
</feature>
<keyword evidence="3 9" id="KW-0479">Metal-binding</keyword>
<reference evidence="13" key="1">
    <citation type="submission" date="2017-02" db="UniProtKB">
        <authorList>
            <consortium name="WormBaseParasite"/>
        </authorList>
    </citation>
    <scope>IDENTIFICATION</scope>
</reference>
<keyword evidence="2 9" id="KW-0645">Protease</keyword>
<proteinExistence type="predicted"/>
<keyword evidence="4 9" id="KW-0378">Hydrolase</keyword>
<evidence type="ECO:0000259" key="11">
    <source>
        <dbReference type="PROSITE" id="PS51864"/>
    </source>
</evidence>
<dbReference type="Gene3D" id="3.40.390.10">
    <property type="entry name" value="Collagenase (Catalytic Domain)"/>
    <property type="match status" value="1"/>
</dbReference>
<feature type="chain" id="PRO_5005733420" description="Metalloendopeptidase" evidence="9">
    <location>
        <begin position="18"/>
        <end position="560"/>
    </location>
</feature>
<dbReference type="PROSITE" id="PS00022">
    <property type="entry name" value="EGF_1"/>
    <property type="match status" value="1"/>
</dbReference>
<accession>A0A0N5BJN1</accession>
<dbReference type="SMART" id="SM00235">
    <property type="entry name" value="ZnMc"/>
    <property type="match status" value="1"/>
</dbReference>
<dbReference type="PROSITE" id="PS01186">
    <property type="entry name" value="EGF_2"/>
    <property type="match status" value="1"/>
</dbReference>
<organism evidence="12 13">
    <name type="scientific">Strongyloides papillosus</name>
    <name type="common">Intestinal threadworm</name>
    <dbReference type="NCBI Taxonomy" id="174720"/>
    <lineage>
        <taxon>Eukaryota</taxon>
        <taxon>Metazoa</taxon>
        <taxon>Ecdysozoa</taxon>
        <taxon>Nematoda</taxon>
        <taxon>Chromadorea</taxon>
        <taxon>Rhabditida</taxon>
        <taxon>Tylenchina</taxon>
        <taxon>Panagrolaimomorpha</taxon>
        <taxon>Strongyloidoidea</taxon>
        <taxon>Strongyloididae</taxon>
        <taxon>Strongyloides</taxon>
    </lineage>
</organism>
<protein>
    <recommendedName>
        <fullName evidence="9">Metalloendopeptidase</fullName>
        <ecNumber evidence="9">3.4.24.-</ecNumber>
    </recommendedName>
</protein>
<keyword evidence="5 9" id="KW-0862">Zinc</keyword>
<evidence type="ECO:0000256" key="9">
    <source>
        <dbReference type="RuleBase" id="RU361183"/>
    </source>
</evidence>
<keyword evidence="7" id="KW-1015">Disulfide bond</keyword>
<evidence type="ECO:0000256" key="4">
    <source>
        <dbReference type="ARBA" id="ARBA00022801"/>
    </source>
</evidence>
<dbReference type="GO" id="GO:0006508">
    <property type="term" value="P:proteolysis"/>
    <property type="evidence" value="ECO:0007669"/>
    <property type="project" value="UniProtKB-KW"/>
</dbReference>
<evidence type="ECO:0000256" key="1">
    <source>
        <dbReference type="ARBA" id="ARBA00022536"/>
    </source>
</evidence>
<feature type="region of interest" description="Disordered" evidence="10">
    <location>
        <begin position="16"/>
        <end position="214"/>
    </location>
</feature>
<dbReference type="Pfam" id="PF01400">
    <property type="entry name" value="Astacin"/>
    <property type="match status" value="1"/>
</dbReference>
<keyword evidence="6 9" id="KW-0482">Metalloprotease</keyword>
<dbReference type="PANTHER" id="PTHR10127:SF780">
    <property type="entry name" value="METALLOENDOPEPTIDASE"/>
    <property type="match status" value="1"/>
</dbReference>
<dbReference type="InterPro" id="IPR006026">
    <property type="entry name" value="Peptidase_Metallo"/>
</dbReference>
<dbReference type="InterPro" id="IPR000742">
    <property type="entry name" value="EGF"/>
</dbReference>
<dbReference type="PANTHER" id="PTHR10127">
    <property type="entry name" value="DISCOIDIN, CUB, EGF, LAMININ , AND ZINC METALLOPROTEASE DOMAIN CONTAINING"/>
    <property type="match status" value="1"/>
</dbReference>
<dbReference type="InterPro" id="IPR001506">
    <property type="entry name" value="Peptidase_M12A"/>
</dbReference>
<evidence type="ECO:0000256" key="3">
    <source>
        <dbReference type="ARBA" id="ARBA00022723"/>
    </source>
</evidence>
<evidence type="ECO:0000256" key="2">
    <source>
        <dbReference type="ARBA" id="ARBA00022670"/>
    </source>
</evidence>
<dbReference type="InterPro" id="IPR035914">
    <property type="entry name" value="Sperma_CUB_dom_sf"/>
</dbReference>
<dbReference type="PROSITE" id="PS51864">
    <property type="entry name" value="ASTACIN"/>
    <property type="match status" value="1"/>
</dbReference>
<name>A0A0N5BJN1_STREA</name>
<keyword evidence="1" id="KW-0245">EGF-like domain</keyword>
<keyword evidence="12" id="KW-1185">Reference proteome</keyword>
<dbReference type="InterPro" id="IPR024079">
    <property type="entry name" value="MetalloPept_cat_dom_sf"/>
</dbReference>
<evidence type="ECO:0000256" key="8">
    <source>
        <dbReference type="PROSITE-ProRule" id="PRU01211"/>
    </source>
</evidence>
<dbReference type="WBParaSite" id="SPAL_0000615400.1">
    <property type="protein sequence ID" value="SPAL_0000615400.1"/>
    <property type="gene ID" value="SPAL_0000615400"/>
</dbReference>
<feature type="compositionally biased region" description="Basic and acidic residues" evidence="10">
    <location>
        <begin position="32"/>
        <end position="154"/>
    </location>
</feature>
<dbReference type="AlphaFoldDB" id="A0A0N5BJN1"/>